<protein>
    <recommendedName>
        <fullName evidence="1">GyrI-like small molecule binding domain-containing protein</fullName>
    </recommendedName>
</protein>
<dbReference type="RefSeq" id="WP_023385270.1">
    <property type="nucleotide sequence ID" value="NZ_AXUN02000205.1"/>
</dbReference>
<reference evidence="2 3" key="1">
    <citation type="journal article" date="2014" name="Genome Announc.">
        <title>Genome Sequence of Youngiibacter fragilis, the Type Strain of the Genus Youngiibacter.</title>
        <authorList>
            <person name="Wawrik C.B."/>
            <person name="Callaghan A.V."/>
            <person name="Stamps B.W."/>
            <person name="Wawrik B."/>
        </authorList>
    </citation>
    <scope>NUCLEOTIDE SEQUENCE [LARGE SCALE GENOMIC DNA]</scope>
    <source>
        <strain evidence="2 3">232.1</strain>
    </source>
</reference>
<dbReference type="STRING" id="994573.T472_0216190"/>
<name>V7HZZ0_9CLOT</name>
<gene>
    <name evidence="2" type="ORF">T472_0216190</name>
</gene>
<evidence type="ECO:0000313" key="3">
    <source>
        <dbReference type="Proteomes" id="UP000017747"/>
    </source>
</evidence>
<proteinExistence type="predicted"/>
<evidence type="ECO:0000259" key="1">
    <source>
        <dbReference type="Pfam" id="PF06445"/>
    </source>
</evidence>
<dbReference type="PATRIC" id="fig|994573.3.peg.3058"/>
<dbReference type="OrthoDB" id="4772335at2"/>
<dbReference type="EMBL" id="AXUN02000205">
    <property type="protein sequence ID" value="ETA79555.1"/>
    <property type="molecule type" value="Genomic_DNA"/>
</dbReference>
<dbReference type="AlphaFoldDB" id="V7HZZ0"/>
<dbReference type="eggNOG" id="COG4832">
    <property type="taxonomic scope" value="Bacteria"/>
</dbReference>
<comment type="caution">
    <text evidence="2">The sequence shown here is derived from an EMBL/GenBank/DDBJ whole genome shotgun (WGS) entry which is preliminary data.</text>
</comment>
<accession>V7HZZ0</accession>
<dbReference type="Proteomes" id="UP000017747">
    <property type="component" value="Unassembled WGS sequence"/>
</dbReference>
<dbReference type="Gene3D" id="3.20.80.10">
    <property type="entry name" value="Regulatory factor, effector binding domain"/>
    <property type="match status" value="1"/>
</dbReference>
<dbReference type="InterPro" id="IPR008319">
    <property type="entry name" value="GyrI-like_CCH_Lin2189-like"/>
</dbReference>
<dbReference type="InterPro" id="IPR029442">
    <property type="entry name" value="GyrI-like"/>
</dbReference>
<keyword evidence="3" id="KW-1185">Reference proteome</keyword>
<dbReference type="Pfam" id="PF06445">
    <property type="entry name" value="GyrI-like"/>
    <property type="match status" value="1"/>
</dbReference>
<evidence type="ECO:0000313" key="2">
    <source>
        <dbReference type="EMBL" id="ETA79555.1"/>
    </source>
</evidence>
<dbReference type="PIRSF" id="PIRSF031644">
    <property type="entry name" value="UCP031644"/>
    <property type="match status" value="1"/>
</dbReference>
<dbReference type="SUPFAM" id="SSF55136">
    <property type="entry name" value="Probable bacterial effector-binding domain"/>
    <property type="match status" value="1"/>
</dbReference>
<sequence length="207" mass="24329">MKKVDYRKDFKELYLPKETPVIINVPELPFIYVDGEGDPNKEGFQKDTELLYALSYGARMSYKWPDPPAGWYEYTVFPLEGVWDLVDKGVSHLDKDNLKYRLMIRQPDFLDRTLYEGIAAEVARKKKLQTEKAVFGSFTEGLVCQMLHKGSYDTESRSFGIMEEFCRTNGYERLEKTHREIYLSDPRKTKEEDLKTVLRFRIIKKGI</sequence>
<dbReference type="InterPro" id="IPR011256">
    <property type="entry name" value="Reg_factor_effector_dom_sf"/>
</dbReference>
<organism evidence="2 3">
    <name type="scientific">Youngiibacter fragilis 232.1</name>
    <dbReference type="NCBI Taxonomy" id="994573"/>
    <lineage>
        <taxon>Bacteria</taxon>
        <taxon>Bacillati</taxon>
        <taxon>Bacillota</taxon>
        <taxon>Clostridia</taxon>
        <taxon>Eubacteriales</taxon>
        <taxon>Clostridiaceae</taxon>
        <taxon>Youngiibacter</taxon>
    </lineage>
</organism>
<feature type="domain" description="GyrI-like small molecule binding" evidence="1">
    <location>
        <begin position="20"/>
        <end position="201"/>
    </location>
</feature>